<dbReference type="Gene3D" id="3.40.50.2300">
    <property type="match status" value="1"/>
</dbReference>
<proteinExistence type="predicted"/>
<evidence type="ECO:0000259" key="7">
    <source>
        <dbReference type="PROSITE" id="PS50110"/>
    </source>
</evidence>
<feature type="modified residue" description="4-aspartylphosphate" evidence="4">
    <location>
        <position position="122"/>
    </location>
</feature>
<keyword evidence="4" id="KW-0597">Phosphoprotein</keyword>
<keyword evidence="9" id="KW-1185">Reference proteome</keyword>
<accession>A0ABQ1GQ14</accession>
<protein>
    <recommendedName>
        <fullName evidence="10">Response regulator</fullName>
    </recommendedName>
</protein>
<dbReference type="PANTHER" id="PTHR43280">
    <property type="entry name" value="ARAC-FAMILY TRANSCRIPTIONAL REGULATOR"/>
    <property type="match status" value="1"/>
</dbReference>
<dbReference type="InterPro" id="IPR018060">
    <property type="entry name" value="HTH_AraC"/>
</dbReference>
<gene>
    <name evidence="8" type="ORF">GCM10010917_36820</name>
</gene>
<dbReference type="InterPro" id="IPR009057">
    <property type="entry name" value="Homeodomain-like_sf"/>
</dbReference>
<dbReference type="SMART" id="SM00448">
    <property type="entry name" value="REC"/>
    <property type="match status" value="1"/>
</dbReference>
<evidence type="ECO:0000256" key="2">
    <source>
        <dbReference type="ARBA" id="ARBA00023125"/>
    </source>
</evidence>
<evidence type="ECO:0000259" key="6">
    <source>
        <dbReference type="PROSITE" id="PS01124"/>
    </source>
</evidence>
<feature type="domain" description="HTH araC/xylS-type" evidence="6">
    <location>
        <begin position="501"/>
        <end position="599"/>
    </location>
</feature>
<evidence type="ECO:0000256" key="3">
    <source>
        <dbReference type="ARBA" id="ARBA00023163"/>
    </source>
</evidence>
<comment type="caution">
    <text evidence="8">The sequence shown here is derived from an EMBL/GenBank/DDBJ whole genome shotgun (WGS) entry which is preliminary data.</text>
</comment>
<dbReference type="InterPro" id="IPR018062">
    <property type="entry name" value="HTH_AraC-typ_CS"/>
</dbReference>
<evidence type="ECO:0008006" key="10">
    <source>
        <dbReference type="Google" id="ProtNLM"/>
    </source>
</evidence>
<evidence type="ECO:0000313" key="8">
    <source>
        <dbReference type="EMBL" id="GGA48198.1"/>
    </source>
</evidence>
<dbReference type="SUPFAM" id="SSF46689">
    <property type="entry name" value="Homeodomain-like"/>
    <property type="match status" value="2"/>
</dbReference>
<feature type="domain" description="Response regulatory" evidence="7">
    <location>
        <begin position="70"/>
        <end position="187"/>
    </location>
</feature>
<dbReference type="RefSeq" id="WP_229752826.1">
    <property type="nucleotide sequence ID" value="NZ_BMHF01000017.1"/>
</dbReference>
<dbReference type="PRINTS" id="PR00032">
    <property type="entry name" value="HTHARAC"/>
</dbReference>
<dbReference type="InterPro" id="IPR020449">
    <property type="entry name" value="Tscrpt_reg_AraC-type_HTH"/>
</dbReference>
<dbReference type="PROSITE" id="PS00041">
    <property type="entry name" value="HTH_ARAC_FAMILY_1"/>
    <property type="match status" value="1"/>
</dbReference>
<evidence type="ECO:0000256" key="1">
    <source>
        <dbReference type="ARBA" id="ARBA00023015"/>
    </source>
</evidence>
<dbReference type="EMBL" id="BMHF01000017">
    <property type="protein sequence ID" value="GGA48198.1"/>
    <property type="molecule type" value="Genomic_DNA"/>
</dbReference>
<dbReference type="PANTHER" id="PTHR43280:SF10">
    <property type="entry name" value="REGULATORY PROTEIN POCR"/>
    <property type="match status" value="1"/>
</dbReference>
<dbReference type="Pfam" id="PF00072">
    <property type="entry name" value="Response_reg"/>
    <property type="match status" value="1"/>
</dbReference>
<dbReference type="PROSITE" id="PS50110">
    <property type="entry name" value="RESPONSE_REGULATORY"/>
    <property type="match status" value="1"/>
</dbReference>
<dbReference type="Pfam" id="PF12833">
    <property type="entry name" value="HTH_18"/>
    <property type="match status" value="1"/>
</dbReference>
<keyword evidence="1" id="KW-0805">Transcription regulation</keyword>
<feature type="region of interest" description="Disordered" evidence="5">
    <location>
        <begin position="1"/>
        <end position="59"/>
    </location>
</feature>
<reference evidence="9" key="1">
    <citation type="journal article" date="2019" name="Int. J. Syst. Evol. Microbiol.">
        <title>The Global Catalogue of Microorganisms (GCM) 10K type strain sequencing project: providing services to taxonomists for standard genome sequencing and annotation.</title>
        <authorList>
            <consortium name="The Broad Institute Genomics Platform"/>
            <consortium name="The Broad Institute Genome Sequencing Center for Infectious Disease"/>
            <person name="Wu L."/>
            <person name="Ma J."/>
        </authorList>
    </citation>
    <scope>NUCLEOTIDE SEQUENCE [LARGE SCALE GENOMIC DNA]</scope>
    <source>
        <strain evidence="9">CGMCC 1.15044</strain>
    </source>
</reference>
<feature type="compositionally biased region" description="Polar residues" evidence="5">
    <location>
        <begin position="48"/>
        <end position="59"/>
    </location>
</feature>
<evidence type="ECO:0000313" key="9">
    <source>
        <dbReference type="Proteomes" id="UP000609323"/>
    </source>
</evidence>
<dbReference type="PROSITE" id="PS01124">
    <property type="entry name" value="HTH_ARAC_FAMILY_2"/>
    <property type="match status" value="1"/>
</dbReference>
<dbReference type="CDD" id="cd17536">
    <property type="entry name" value="REC_YesN-like"/>
    <property type="match status" value="1"/>
</dbReference>
<organism evidence="8 9">
    <name type="scientific">Paenibacillus physcomitrellae</name>
    <dbReference type="NCBI Taxonomy" id="1619311"/>
    <lineage>
        <taxon>Bacteria</taxon>
        <taxon>Bacillati</taxon>
        <taxon>Bacillota</taxon>
        <taxon>Bacilli</taxon>
        <taxon>Bacillales</taxon>
        <taxon>Paenibacillaceae</taxon>
        <taxon>Paenibacillus</taxon>
    </lineage>
</organism>
<dbReference type="Gene3D" id="1.10.10.60">
    <property type="entry name" value="Homeodomain-like"/>
    <property type="match status" value="2"/>
</dbReference>
<sequence length="604" mass="69210">MNAFPADANPAGTTIMVRGDGRSEAGGIKKDSHANEVDRRNESDRNGPDTQSDTVPLSSSAFPAPYPALRALIVDDDYFVVTALERKINWRSLNIEQVYTAHNVAQAREILQQHPVHILISDIEMPQGSGLELLAWIREMNYSVQAILLTNYADFNYAQKAIELQSFEYFLKPIEFDKLMLIIQKAVQRVKEQQSAQRAIQEGQYWQRNQSKMLEHFWRKLISDSSSSLIKPAVLAESIREQNLDYRLDDKVQPLMFHLFPHNGSMGSQEKGLFDFALQNVFYELFQQPSFSVDTMLEYKDDHWMAMLKWKGAPEQDLLRELCASFLQKARPYLKCEACCTIALPSQMEGVSLCIRQLLTMDSEMVQARNEIYDVQDYLELAREPAEYAAPDLAHWEELLNRNQPEVLLAETSRYLRGRLSHRMLNVSVLSLFRLDLVQLVYSFLKMKGIQAHKLYTGKTHEQLLAQSLNSIEDMEAFVQDLVTTAMEYRDFTERATSVVEEIKQHILSHYGDELSRNDLAEIVYLNPDYLARLFKKETGISLGSYVIQVRIAAAKQLLETTSLSVYAVANKVGYGNYSYFSKLFKQAVGCSPNEYKKEQQGSF</sequence>
<dbReference type="SUPFAM" id="SSF52172">
    <property type="entry name" value="CheY-like"/>
    <property type="match status" value="1"/>
</dbReference>
<dbReference type="InterPro" id="IPR001789">
    <property type="entry name" value="Sig_transdc_resp-reg_receiver"/>
</dbReference>
<keyword evidence="3" id="KW-0804">Transcription</keyword>
<evidence type="ECO:0000256" key="5">
    <source>
        <dbReference type="SAM" id="MobiDB-lite"/>
    </source>
</evidence>
<dbReference type="InterPro" id="IPR011006">
    <property type="entry name" value="CheY-like_superfamily"/>
</dbReference>
<name>A0ABQ1GQ14_9BACL</name>
<feature type="compositionally biased region" description="Basic and acidic residues" evidence="5">
    <location>
        <begin position="19"/>
        <end position="47"/>
    </location>
</feature>
<dbReference type="SMART" id="SM00342">
    <property type="entry name" value="HTH_ARAC"/>
    <property type="match status" value="1"/>
</dbReference>
<dbReference type="Proteomes" id="UP000609323">
    <property type="component" value="Unassembled WGS sequence"/>
</dbReference>
<evidence type="ECO:0000256" key="4">
    <source>
        <dbReference type="PROSITE-ProRule" id="PRU00169"/>
    </source>
</evidence>
<keyword evidence="2" id="KW-0238">DNA-binding</keyword>